<dbReference type="EMBL" id="LZDN01000001">
    <property type="protein sequence ID" value="OBX52416.1"/>
    <property type="molecule type" value="Genomic_DNA"/>
</dbReference>
<organism evidence="1 2">
    <name type="scientific">Moraxella nonliquefaciens</name>
    <dbReference type="NCBI Taxonomy" id="478"/>
    <lineage>
        <taxon>Bacteria</taxon>
        <taxon>Pseudomonadati</taxon>
        <taxon>Pseudomonadota</taxon>
        <taxon>Gammaproteobacteria</taxon>
        <taxon>Moraxellales</taxon>
        <taxon>Moraxellaceae</taxon>
        <taxon>Moraxella</taxon>
    </lineage>
</organism>
<accession>A0A1B8PMH6</accession>
<dbReference type="AlphaFoldDB" id="A0A1B8PMH6"/>
<gene>
    <name evidence="1" type="ORF">A9Z60_01745</name>
</gene>
<protein>
    <submittedName>
        <fullName evidence="1">Uncharacterized protein</fullName>
    </submittedName>
</protein>
<sequence>MDMTDLFILQEVLTDDVPFRVHNVKIDKFICEQDLPLMLLAHHDRLSDELKTQKPLTEFFGRINDKVTTAQACAIFGVSSDSLRPATHIKITGTTVIVWDDFPLALHLQFTNTAKDSQITDEIDTVQAVANEIDNILLSGNVNVLHKNISKTLMSVDLHDDEFIITPNDGYTRLPNSHALATTQILNHIRHTTPHIMAYLNHALHDRIMGHVQERF</sequence>
<evidence type="ECO:0000313" key="2">
    <source>
        <dbReference type="Proteomes" id="UP000092671"/>
    </source>
</evidence>
<evidence type="ECO:0000313" key="1">
    <source>
        <dbReference type="EMBL" id="OBX52416.1"/>
    </source>
</evidence>
<proteinExistence type="predicted"/>
<dbReference type="Proteomes" id="UP000092671">
    <property type="component" value="Unassembled WGS sequence"/>
</dbReference>
<name>A0A1B8PMH6_MORNO</name>
<reference evidence="1 2" key="1">
    <citation type="submission" date="2016-06" db="EMBL/GenBank/DDBJ databases">
        <title>Draft genome of Moraxella nonliquefaciens CCUG 60284.</title>
        <authorList>
            <person name="Salva-Serra F."/>
            <person name="Engstrom-Jakobsson H."/>
            <person name="Thorell K."/>
            <person name="Gonzales-Siles L."/>
            <person name="Karlsson R."/>
            <person name="Boulund F."/>
            <person name="Engstrand L."/>
            <person name="Kristiansson E."/>
            <person name="Moore E."/>
        </authorList>
    </citation>
    <scope>NUCLEOTIDE SEQUENCE [LARGE SCALE GENOMIC DNA]</scope>
    <source>
        <strain evidence="1 2">CCUG 60284</strain>
    </source>
</reference>
<comment type="caution">
    <text evidence="1">The sequence shown here is derived from an EMBL/GenBank/DDBJ whole genome shotgun (WGS) entry which is preliminary data.</text>
</comment>